<protein>
    <recommendedName>
        <fullName evidence="2">Mutator-like transposase domain-containing protein</fullName>
    </recommendedName>
</protein>
<dbReference type="AlphaFoldDB" id="A0AAU9U7N1"/>
<feature type="domain" description="Mutator-like transposase" evidence="2">
    <location>
        <begin position="145"/>
        <end position="363"/>
    </location>
</feature>
<evidence type="ECO:0000256" key="1">
    <source>
        <dbReference type="SAM" id="MobiDB-lite"/>
    </source>
</evidence>
<sequence>MNKVTRKQITLGARRKDRPKKRRRFFNGQNTETDDSSFTSTSAKKLKGDDREHVPEEYTLQYSIIDFALVFSTLSSFVRCSNIIKNEDEDQLCNGKVQFKQCSKFGLGFKIVVECERCDPKYILSCQKIGRICPNSILICCSRRKKLTSLENDLQDTTDVSVSGDGTWKKRGFASLYGVSSLIGHYSGKVLDVFVKSSYCKLCESWKNKLDTAEYEEWKEEHIKTNQCTANHIGPSGNMEVSSIIEMLKRSIVKHGLRYMNYIGDGDSKTYSGLLKAQPYGEDFVINKKECVGHVQKRMGTRLRKLTSKLIDKLTVYYGLAIRRNCESVEKMKDAIWATYYHYSSTDKKPQHNKCPKGPDSWCAWQRASATNTLSSFKHEYTPLPDEVLIAMKPIYENLSKDELLERCVGGFTLNNNESFNQLIWKITPKILPAGSKIVNIAALVAACTFNEGTSALLLIMHGMDLKLGRNSHEYARISDENRVCAAEKKSASETREARIRHRQEQKDALDIATAAGSLLYSPGIDDSL</sequence>
<dbReference type="InterPro" id="IPR049012">
    <property type="entry name" value="Mutator_transp_dom"/>
</dbReference>
<keyword evidence="4" id="KW-1185">Reference proteome</keyword>
<dbReference type="Proteomes" id="UP001153954">
    <property type="component" value="Unassembled WGS sequence"/>
</dbReference>
<feature type="region of interest" description="Disordered" evidence="1">
    <location>
        <begin position="1"/>
        <end position="50"/>
    </location>
</feature>
<proteinExistence type="predicted"/>
<reference evidence="3" key="1">
    <citation type="submission" date="2022-03" db="EMBL/GenBank/DDBJ databases">
        <authorList>
            <person name="Tunstrom K."/>
        </authorList>
    </citation>
    <scope>NUCLEOTIDE SEQUENCE</scope>
</reference>
<feature type="compositionally biased region" description="Basic residues" evidence="1">
    <location>
        <begin position="13"/>
        <end position="25"/>
    </location>
</feature>
<name>A0AAU9U7N1_EUPED</name>
<gene>
    <name evidence="3" type="ORF">EEDITHA_LOCUS9574</name>
</gene>
<evidence type="ECO:0000313" key="3">
    <source>
        <dbReference type="EMBL" id="CAH2093966.1"/>
    </source>
</evidence>
<dbReference type="Pfam" id="PF20700">
    <property type="entry name" value="Mutator"/>
    <property type="match status" value="1"/>
</dbReference>
<dbReference type="EMBL" id="CAKOGL010000013">
    <property type="protein sequence ID" value="CAH2093966.1"/>
    <property type="molecule type" value="Genomic_DNA"/>
</dbReference>
<organism evidence="3 4">
    <name type="scientific">Euphydryas editha</name>
    <name type="common">Edith's checkerspot</name>
    <dbReference type="NCBI Taxonomy" id="104508"/>
    <lineage>
        <taxon>Eukaryota</taxon>
        <taxon>Metazoa</taxon>
        <taxon>Ecdysozoa</taxon>
        <taxon>Arthropoda</taxon>
        <taxon>Hexapoda</taxon>
        <taxon>Insecta</taxon>
        <taxon>Pterygota</taxon>
        <taxon>Neoptera</taxon>
        <taxon>Endopterygota</taxon>
        <taxon>Lepidoptera</taxon>
        <taxon>Glossata</taxon>
        <taxon>Ditrysia</taxon>
        <taxon>Papilionoidea</taxon>
        <taxon>Nymphalidae</taxon>
        <taxon>Nymphalinae</taxon>
        <taxon>Euphydryas</taxon>
    </lineage>
</organism>
<evidence type="ECO:0000313" key="4">
    <source>
        <dbReference type="Proteomes" id="UP001153954"/>
    </source>
</evidence>
<accession>A0AAU9U7N1</accession>
<evidence type="ECO:0000259" key="2">
    <source>
        <dbReference type="Pfam" id="PF20700"/>
    </source>
</evidence>
<comment type="caution">
    <text evidence="3">The sequence shown here is derived from an EMBL/GenBank/DDBJ whole genome shotgun (WGS) entry which is preliminary data.</text>
</comment>